<dbReference type="Gene3D" id="2.60.40.10">
    <property type="entry name" value="Immunoglobulins"/>
    <property type="match status" value="1"/>
</dbReference>
<dbReference type="STRING" id="1185767.IIF7_01360"/>
<evidence type="ECO:0000313" key="3">
    <source>
        <dbReference type="Proteomes" id="UP000192746"/>
    </source>
</evidence>
<keyword evidence="3" id="KW-1185">Reference proteome</keyword>
<dbReference type="SUPFAM" id="SSF51126">
    <property type="entry name" value="Pectin lyase-like"/>
    <property type="match status" value="1"/>
</dbReference>
<dbReference type="InterPro" id="IPR036116">
    <property type="entry name" value="FN3_sf"/>
</dbReference>
<gene>
    <name evidence="2" type="ORF">IIF7_01360</name>
</gene>
<evidence type="ECO:0000313" key="2">
    <source>
        <dbReference type="EMBL" id="ORL47367.1"/>
    </source>
</evidence>
<protein>
    <recommendedName>
        <fullName evidence="1">DUF4957 domain-containing protein</fullName>
    </recommendedName>
</protein>
<dbReference type="AlphaFoldDB" id="A0A1Y1T8H7"/>
<proteinExistence type="predicted"/>
<feature type="domain" description="DUF4957" evidence="1">
    <location>
        <begin position="284"/>
        <end position="397"/>
    </location>
</feature>
<dbReference type="InterPro" id="IPR011050">
    <property type="entry name" value="Pectin_lyase_fold/virulence"/>
</dbReference>
<reference evidence="2 3" key="1">
    <citation type="submission" date="2013-04" db="EMBL/GenBank/DDBJ databases">
        <title>Zunongwangia sp. 22II14-10F7 Genome Sequencing.</title>
        <authorList>
            <person name="Lai Q."/>
            <person name="Shao Z."/>
        </authorList>
    </citation>
    <scope>NUCLEOTIDE SEQUENCE [LARGE SCALE GENOMIC DNA]</scope>
    <source>
        <strain evidence="2 3">22II14-10F7</strain>
    </source>
</reference>
<accession>A0A1Y1T8H7</accession>
<dbReference type="Pfam" id="PF16318">
    <property type="entry name" value="DUF4957"/>
    <property type="match status" value="1"/>
</dbReference>
<sequence length="563" mass="62887">MMVMVFNIMRGFKNKYALNIFVILVGIIMFSACEKDEEVFDRTRLFRPVLNEDLYSEGNVIIVNLGNMRSAEYYTIEVSRDTFATIDFTIETDTNYVEINEDLIGEELYWNTLYQIRATAHADDPEFDSKISDLGNVRTQRFPSILNVPSRFDVIDTAARVTWTAAGAPVTGIQVFAAEDLSLNTPLFAERPVNQQERDSTEAIVYGLDPETEYQIALYSDDELRGWVNYTTLPMDINSNDANVIDIRGATDSLAVSNAVASAPDGGVVLISRGSVYKFPEQNLNKSITIRASYGFGEKQAMLYTTGNWDIDDNSNIDHVRFIDLEIRGEDYTGDYVFNPNRSNVNVGEVLFEKCHISNFRGIMRIRTTVQIEEFTISNSIVDTIGGYGIFTTDTDPSSGTPTASVQEINLLNSSFNYIDTGIQSRNNSQSITIDGCSFANFIVTGGRFFRYRGGDGNDNVTNGITISNSIFGHSWDTSDSDNYGIQGIGQGLGNTNFNIVNNYSTANFFFSGGEIPGFPIANYNGTQDDLWMNVATQNNFSFQDRGFSGRFDTGDPRWRIEL</sequence>
<organism evidence="2 3">
    <name type="scientific">Zunongwangia atlantica 22II14-10F7</name>
    <dbReference type="NCBI Taxonomy" id="1185767"/>
    <lineage>
        <taxon>Bacteria</taxon>
        <taxon>Pseudomonadati</taxon>
        <taxon>Bacteroidota</taxon>
        <taxon>Flavobacteriia</taxon>
        <taxon>Flavobacteriales</taxon>
        <taxon>Flavobacteriaceae</taxon>
        <taxon>Zunongwangia</taxon>
    </lineage>
</organism>
<dbReference type="InterPro" id="IPR013783">
    <property type="entry name" value="Ig-like_fold"/>
</dbReference>
<dbReference type="SUPFAM" id="SSF49265">
    <property type="entry name" value="Fibronectin type III"/>
    <property type="match status" value="1"/>
</dbReference>
<name>A0A1Y1T8H7_9FLAO</name>
<comment type="caution">
    <text evidence="2">The sequence shown here is derived from an EMBL/GenBank/DDBJ whole genome shotgun (WGS) entry which is preliminary data.</text>
</comment>
<dbReference type="Proteomes" id="UP000192746">
    <property type="component" value="Unassembled WGS sequence"/>
</dbReference>
<evidence type="ECO:0000259" key="1">
    <source>
        <dbReference type="Pfam" id="PF16318"/>
    </source>
</evidence>
<dbReference type="EMBL" id="ARYN01000001">
    <property type="protein sequence ID" value="ORL47367.1"/>
    <property type="molecule type" value="Genomic_DNA"/>
</dbReference>
<dbReference type="InterPro" id="IPR032530">
    <property type="entry name" value="DUF4957"/>
</dbReference>